<sequence length="75" mass="8850">MAFGEIDRKNIDLCLLKGGCYFKRKETTKGKFKIEYRRCTFSGTCNQKKRLTLRQLVSDFSKNQNVLSRILKRAR</sequence>
<evidence type="ECO:0000313" key="1">
    <source>
        <dbReference type="EMBL" id="PIY91048.1"/>
    </source>
</evidence>
<comment type="caution">
    <text evidence="1">The sequence shown here is derived from an EMBL/GenBank/DDBJ whole genome shotgun (WGS) entry which is preliminary data.</text>
</comment>
<gene>
    <name evidence="1" type="ORF">COY72_00215</name>
</gene>
<dbReference type="AlphaFoldDB" id="A0A2M7R8X8"/>
<proteinExistence type="predicted"/>
<name>A0A2M7R8X8_9BACT</name>
<organism evidence="1 2">
    <name type="scientific">Candidatus Nealsonbacteria bacterium CG_4_10_14_0_8_um_filter_35_10</name>
    <dbReference type="NCBI Taxonomy" id="1974683"/>
    <lineage>
        <taxon>Bacteria</taxon>
        <taxon>Candidatus Nealsoniibacteriota</taxon>
    </lineage>
</organism>
<protein>
    <submittedName>
        <fullName evidence="1">Uncharacterized protein</fullName>
    </submittedName>
</protein>
<reference evidence="2" key="1">
    <citation type="submission" date="2017-09" db="EMBL/GenBank/DDBJ databases">
        <title>Depth-based differentiation of microbial function through sediment-hosted aquifers and enrichment of novel symbionts in the deep terrestrial subsurface.</title>
        <authorList>
            <person name="Probst A.J."/>
            <person name="Ladd B."/>
            <person name="Jarett J.K."/>
            <person name="Geller-Mcgrath D.E."/>
            <person name="Sieber C.M.K."/>
            <person name="Emerson J.B."/>
            <person name="Anantharaman K."/>
            <person name="Thomas B.C."/>
            <person name="Malmstrom R."/>
            <person name="Stieglmeier M."/>
            <person name="Klingl A."/>
            <person name="Woyke T."/>
            <person name="Ryan C.M."/>
            <person name="Banfield J.F."/>
        </authorList>
    </citation>
    <scope>NUCLEOTIDE SEQUENCE [LARGE SCALE GENOMIC DNA]</scope>
</reference>
<evidence type="ECO:0000313" key="2">
    <source>
        <dbReference type="Proteomes" id="UP000230055"/>
    </source>
</evidence>
<accession>A0A2M7R8X8</accession>
<dbReference type="Proteomes" id="UP000230055">
    <property type="component" value="Unassembled WGS sequence"/>
</dbReference>
<dbReference type="EMBL" id="PFLX01000006">
    <property type="protein sequence ID" value="PIY91048.1"/>
    <property type="molecule type" value="Genomic_DNA"/>
</dbReference>